<dbReference type="InterPro" id="IPR028228">
    <property type="entry name" value="Imm53"/>
</dbReference>
<dbReference type="Pfam" id="PF15580">
    <property type="entry name" value="Imm53"/>
    <property type="match status" value="1"/>
</dbReference>
<keyword evidence="2" id="KW-1185">Reference proteome</keyword>
<name>A0A3E1ND95_9BACT</name>
<accession>A0A3E1ND95</accession>
<organism evidence="1 2">
    <name type="scientific">Deminuibacter soli</name>
    <dbReference type="NCBI Taxonomy" id="2291815"/>
    <lineage>
        <taxon>Bacteria</taxon>
        <taxon>Pseudomonadati</taxon>
        <taxon>Bacteroidota</taxon>
        <taxon>Chitinophagia</taxon>
        <taxon>Chitinophagales</taxon>
        <taxon>Chitinophagaceae</taxon>
        <taxon>Deminuibacter</taxon>
    </lineage>
</organism>
<dbReference type="AlphaFoldDB" id="A0A3E1ND95"/>
<reference evidence="1 2" key="1">
    <citation type="submission" date="2018-08" db="EMBL/GenBank/DDBJ databases">
        <title>Chitinophagaceae sp. K23C18032701, a novel bacterium isolated from forest soil.</title>
        <authorList>
            <person name="Wang C."/>
        </authorList>
    </citation>
    <scope>NUCLEOTIDE SEQUENCE [LARGE SCALE GENOMIC DNA]</scope>
    <source>
        <strain evidence="1 2">K23C18032701</strain>
    </source>
</reference>
<evidence type="ECO:0000313" key="2">
    <source>
        <dbReference type="Proteomes" id="UP000261284"/>
    </source>
</evidence>
<dbReference type="EMBL" id="QTJU01000014">
    <property type="protein sequence ID" value="RFM25827.1"/>
    <property type="molecule type" value="Genomic_DNA"/>
</dbReference>
<dbReference type="Proteomes" id="UP000261284">
    <property type="component" value="Unassembled WGS sequence"/>
</dbReference>
<gene>
    <name evidence="1" type="ORF">DXN05_22980</name>
</gene>
<dbReference type="OrthoDB" id="3533713at2"/>
<comment type="caution">
    <text evidence="1">The sequence shown here is derived from an EMBL/GenBank/DDBJ whole genome shotgun (WGS) entry which is preliminary data.</text>
</comment>
<sequence>MASQCDGDWEHEYGIKTETTDNPGWSVTIDLADTAWENLEFDWILIEIDDNNWYGYKVKNKKFFGTGDLNKLELLLEKFKELIENNDRMPGFNK</sequence>
<evidence type="ECO:0000313" key="1">
    <source>
        <dbReference type="EMBL" id="RFM25827.1"/>
    </source>
</evidence>
<proteinExistence type="predicted"/>
<protein>
    <submittedName>
        <fullName evidence="1">Uncharacterized protein</fullName>
    </submittedName>
</protein>